<dbReference type="Proteomes" id="UP000077684">
    <property type="component" value="Unassembled WGS sequence"/>
</dbReference>
<accession>A0A8X7SS06</accession>
<feature type="region of interest" description="Disordered" evidence="1">
    <location>
        <begin position="190"/>
        <end position="212"/>
    </location>
</feature>
<keyword evidence="3" id="KW-1185">Reference proteome</keyword>
<reference evidence="2" key="1">
    <citation type="submission" date="2016-04" db="EMBL/GenBank/DDBJ databases">
        <authorList>
            <person name="Nguyen H.D."/>
            <person name="Samba Siva P."/>
            <person name="Cullis J."/>
            <person name="Levesque C.A."/>
            <person name="Hambleton S."/>
        </authorList>
    </citation>
    <scope>NUCLEOTIDE SEQUENCE</scope>
    <source>
        <strain evidence="2">DAOMC 236426</strain>
    </source>
</reference>
<protein>
    <submittedName>
        <fullName evidence="2">Uncharacterized protein</fullName>
    </submittedName>
</protein>
<feature type="region of interest" description="Disordered" evidence="1">
    <location>
        <begin position="301"/>
        <end position="330"/>
    </location>
</feature>
<organism evidence="2 3">
    <name type="scientific">Tilletia controversa</name>
    <name type="common">dwarf bunt fungus</name>
    <dbReference type="NCBI Taxonomy" id="13291"/>
    <lineage>
        <taxon>Eukaryota</taxon>
        <taxon>Fungi</taxon>
        <taxon>Dikarya</taxon>
        <taxon>Basidiomycota</taxon>
        <taxon>Ustilaginomycotina</taxon>
        <taxon>Exobasidiomycetes</taxon>
        <taxon>Tilletiales</taxon>
        <taxon>Tilletiaceae</taxon>
        <taxon>Tilletia</taxon>
    </lineage>
</organism>
<dbReference type="Gene3D" id="1.20.5.340">
    <property type="match status" value="1"/>
</dbReference>
<feature type="compositionally biased region" description="Low complexity" evidence="1">
    <location>
        <begin position="197"/>
        <end position="212"/>
    </location>
</feature>
<feature type="region of interest" description="Disordered" evidence="1">
    <location>
        <begin position="1"/>
        <end position="37"/>
    </location>
</feature>
<feature type="compositionally biased region" description="Low complexity" evidence="1">
    <location>
        <begin position="21"/>
        <end position="30"/>
    </location>
</feature>
<gene>
    <name evidence="2" type="ORF">A4X06_0g9304</name>
</gene>
<proteinExistence type="predicted"/>
<reference evidence="2" key="2">
    <citation type="journal article" date="2019" name="IMA Fungus">
        <title>Genome sequencing and comparison of five Tilletia species to identify candidate genes for the detection of regulated species infecting wheat.</title>
        <authorList>
            <person name="Nguyen H.D.T."/>
            <person name="Sultana T."/>
            <person name="Kesanakurti P."/>
            <person name="Hambleton S."/>
        </authorList>
    </citation>
    <scope>NUCLEOTIDE SEQUENCE</scope>
    <source>
        <strain evidence="2">DAOMC 236426</strain>
    </source>
</reference>
<evidence type="ECO:0000256" key="1">
    <source>
        <dbReference type="SAM" id="MobiDB-lite"/>
    </source>
</evidence>
<dbReference type="EMBL" id="LWDE02002614">
    <property type="protein sequence ID" value="KAE8237205.1"/>
    <property type="molecule type" value="Genomic_DNA"/>
</dbReference>
<feature type="region of interest" description="Disordered" evidence="1">
    <location>
        <begin position="265"/>
        <end position="289"/>
    </location>
</feature>
<dbReference type="AlphaFoldDB" id="A0A8X7SS06"/>
<comment type="caution">
    <text evidence="2">The sequence shown here is derived from an EMBL/GenBank/DDBJ whole genome shotgun (WGS) entry which is preliminary data.</text>
</comment>
<evidence type="ECO:0000313" key="3">
    <source>
        <dbReference type="Proteomes" id="UP000077684"/>
    </source>
</evidence>
<name>A0A8X7SS06_9BASI</name>
<feature type="compositionally biased region" description="Low complexity" evidence="1">
    <location>
        <begin position="311"/>
        <end position="322"/>
    </location>
</feature>
<evidence type="ECO:0000313" key="2">
    <source>
        <dbReference type="EMBL" id="KAE8237205.1"/>
    </source>
</evidence>
<sequence length="606" mass="65906">MPSRQMPAHGRTRASSGGVISPLPLSSVAPSPGPTPLDTLLNNMDETISSMHRSLQRMEGRMDTVEDAVTSLEARMARVAGRFSAYKQDPASRTERHTVFPATPDCSLPTLKLVPKPSAAASSPTITRNPPSHLLLRASSTAPRPQVLMSEMEPAAALMAAMDRAPTSTLLVPTSAPAIFPLVFTRNPPPHMTQLDSSNTSRPPRSVSVPARPFSPNVPPAFEPPLIRAMVNDALLRLSSLLGASVRAFFINNDCDGRPVAQWHRGMDAHQSPRSALHTAVSDTGNDGEPRRWRAHLQPHCATPTPPPLSTSPFTSTVPPTTDADDAGPRREVRLRAASGSAGDDFFIQGENLSTGLGRLPFLISPPVPPTADESATSLSNPSASDWLPVTFTGNPDAEIGYNFSLSSRGLVSRALRLQEGRRDLQLDRLAGLQRATKRPRRHHAHSRQGLSMLARLARLDGDRSTLHQLPPPAPGHLDSSWRCCGHDNDQPAMGRPTGVIKLGFPVSSLRLRGSWTNSLIFHSLAPAHAQCGMNTSVPRPDRYQLRYRPRYSVRDIAFLHHSCSLAFNYLRFTQLQVHCHPSHPLVTCARHQSACSSHARCTSQF</sequence>